<protein>
    <submittedName>
        <fullName evidence="2">2-polyprenyl-6-methoxyphenol hydroxylase</fullName>
    </submittedName>
</protein>
<dbReference type="PANTHER" id="PTHR46865">
    <property type="entry name" value="OXIDOREDUCTASE-RELATED"/>
    <property type="match status" value="1"/>
</dbReference>
<dbReference type="InterPro" id="IPR036188">
    <property type="entry name" value="FAD/NAD-bd_sf"/>
</dbReference>
<keyword evidence="3" id="KW-1185">Reference proteome</keyword>
<dbReference type="Gene3D" id="3.30.9.10">
    <property type="entry name" value="D-Amino Acid Oxidase, subunit A, domain 2"/>
    <property type="match status" value="1"/>
</dbReference>
<feature type="domain" description="FAD-binding" evidence="1">
    <location>
        <begin position="4"/>
        <end position="331"/>
    </location>
</feature>
<reference evidence="2" key="1">
    <citation type="submission" date="2022-06" db="EMBL/GenBank/DDBJ databases">
        <title>Genomic Encyclopedia of Archaeal and Bacterial Type Strains, Phase II (KMG-II): from individual species to whole genera.</title>
        <authorList>
            <person name="Goeker M."/>
        </authorList>
    </citation>
    <scope>NUCLEOTIDE SEQUENCE</scope>
    <source>
        <strain evidence="2">DSM 43935</strain>
    </source>
</reference>
<organism evidence="2 3">
    <name type="scientific">Goodfellowiella coeruleoviolacea</name>
    <dbReference type="NCBI Taxonomy" id="334858"/>
    <lineage>
        <taxon>Bacteria</taxon>
        <taxon>Bacillati</taxon>
        <taxon>Actinomycetota</taxon>
        <taxon>Actinomycetes</taxon>
        <taxon>Pseudonocardiales</taxon>
        <taxon>Pseudonocardiaceae</taxon>
        <taxon>Goodfellowiella</taxon>
    </lineage>
</organism>
<dbReference type="GO" id="GO:0071949">
    <property type="term" value="F:FAD binding"/>
    <property type="evidence" value="ECO:0007669"/>
    <property type="project" value="InterPro"/>
</dbReference>
<dbReference type="PRINTS" id="PR00420">
    <property type="entry name" value="RNGMNOXGNASE"/>
</dbReference>
<dbReference type="Proteomes" id="UP001206128">
    <property type="component" value="Unassembled WGS sequence"/>
</dbReference>
<dbReference type="AlphaFoldDB" id="A0AAE3KLN5"/>
<sequence>MTNTKVLISGASVAGPALAYWLRRQGCAVTVVERSAVVRESGYAVDFRGDALDVLERMGILAEVRAHQTRMRGTTVLDADGQQVARLPAEAFAGELEVPKSDLTRILHRITRDDVEYVFGDSIAAIDQHDTGVLVSFDHARPREFDLVIGADGVHSLVRRLVFGPHARFQRHLGMSGVGFTAANHLGLDHSGLLSTAPGRAVYLFSAADVERMTVSLSFATDSPELDRLDRAAQQEIVRDRFAGQGWEIPRLLDAMTTAEDFYCASSCQVEMDQWSSGRVALVGDAGYCAAPTSGMGTSQALIGAHLLATHLAAHPGDHRAAFAAYERDLRPLVTENQAKGREAATLFGA</sequence>
<evidence type="ECO:0000313" key="2">
    <source>
        <dbReference type="EMBL" id="MCP2166733.1"/>
    </source>
</evidence>
<dbReference type="PANTHER" id="PTHR46865:SF2">
    <property type="entry name" value="MONOOXYGENASE"/>
    <property type="match status" value="1"/>
</dbReference>
<name>A0AAE3KLN5_9PSEU</name>
<proteinExistence type="predicted"/>
<gene>
    <name evidence="2" type="ORF">LX83_003605</name>
</gene>
<evidence type="ECO:0000313" key="3">
    <source>
        <dbReference type="Proteomes" id="UP001206128"/>
    </source>
</evidence>
<dbReference type="Gene3D" id="3.50.50.60">
    <property type="entry name" value="FAD/NAD(P)-binding domain"/>
    <property type="match status" value="1"/>
</dbReference>
<dbReference type="InterPro" id="IPR002938">
    <property type="entry name" value="FAD-bd"/>
</dbReference>
<dbReference type="EMBL" id="JAMTCK010000008">
    <property type="protein sequence ID" value="MCP2166733.1"/>
    <property type="molecule type" value="Genomic_DNA"/>
</dbReference>
<dbReference type="InterPro" id="IPR051704">
    <property type="entry name" value="FAD_aromatic-hydroxylase"/>
</dbReference>
<dbReference type="RefSeq" id="WP_253772906.1">
    <property type="nucleotide sequence ID" value="NZ_JAMTCK010000008.1"/>
</dbReference>
<dbReference type="SUPFAM" id="SSF51905">
    <property type="entry name" value="FAD/NAD(P)-binding domain"/>
    <property type="match status" value="1"/>
</dbReference>
<accession>A0AAE3KLN5</accession>
<comment type="caution">
    <text evidence="2">The sequence shown here is derived from an EMBL/GenBank/DDBJ whole genome shotgun (WGS) entry which is preliminary data.</text>
</comment>
<evidence type="ECO:0000259" key="1">
    <source>
        <dbReference type="Pfam" id="PF01494"/>
    </source>
</evidence>
<dbReference type="Pfam" id="PF01494">
    <property type="entry name" value="FAD_binding_3"/>
    <property type="match status" value="1"/>
</dbReference>